<dbReference type="NCBIfam" id="TIGR00573">
    <property type="entry name" value="dnaq"/>
    <property type="match status" value="1"/>
</dbReference>
<dbReference type="AlphaFoldDB" id="A0A4S4A3S3"/>
<keyword evidence="4" id="KW-0378">Hydrolase</keyword>
<comment type="caution">
    <text evidence="4">The sequence shown here is derived from an EMBL/GenBank/DDBJ whole genome shotgun (WGS) entry which is preliminary data.</text>
</comment>
<dbReference type="InterPro" id="IPR036397">
    <property type="entry name" value="RNaseH_sf"/>
</dbReference>
<dbReference type="GO" id="GO:0008408">
    <property type="term" value="F:3'-5' exonuclease activity"/>
    <property type="evidence" value="ECO:0007669"/>
    <property type="project" value="TreeGrafter"/>
</dbReference>
<evidence type="ECO:0000313" key="4">
    <source>
        <dbReference type="EMBL" id="THF52923.1"/>
    </source>
</evidence>
<dbReference type="GO" id="GO:0003887">
    <property type="term" value="F:DNA-directed DNA polymerase activity"/>
    <property type="evidence" value="ECO:0007669"/>
    <property type="project" value="InterPro"/>
</dbReference>
<dbReference type="RefSeq" id="WP_136401448.1">
    <property type="nucleotide sequence ID" value="NZ_SSNZ01000001.1"/>
</dbReference>
<dbReference type="PANTHER" id="PTHR30231">
    <property type="entry name" value="DNA POLYMERASE III SUBUNIT EPSILON"/>
    <property type="match status" value="1"/>
</dbReference>
<dbReference type="PANTHER" id="PTHR30231:SF41">
    <property type="entry name" value="DNA POLYMERASE III SUBUNIT EPSILON"/>
    <property type="match status" value="1"/>
</dbReference>
<dbReference type="InterPro" id="IPR006054">
    <property type="entry name" value="DnaQ"/>
</dbReference>
<dbReference type="Pfam" id="PF00929">
    <property type="entry name" value="RNase_T"/>
    <property type="match status" value="1"/>
</dbReference>
<comment type="function">
    <text evidence="1">DNA polymerase III is a complex, multichain enzyme responsible for most of the replicative synthesis in bacteria. The epsilon subunit contain the editing function and is a proofreading 3'-5' exonuclease.</text>
</comment>
<dbReference type="GO" id="GO:0005829">
    <property type="term" value="C:cytosol"/>
    <property type="evidence" value="ECO:0007669"/>
    <property type="project" value="TreeGrafter"/>
</dbReference>
<comment type="subunit">
    <text evidence="2">DNA polymerase III contains a core (composed of alpha, epsilon and theta chains) that associates with a tau subunit. This core dimerizes to form the POLIII' complex. PolIII' associates with the gamma complex (composed of gamma, delta, delta', psi and chi chains) and with the beta chain to form the complete DNA polymerase III complex.</text>
</comment>
<dbReference type="SMART" id="SM00479">
    <property type="entry name" value="EXOIII"/>
    <property type="match status" value="1"/>
</dbReference>
<reference evidence="4 5" key="1">
    <citation type="submission" date="2019-04" db="EMBL/GenBank/DDBJ databases">
        <title>Flavobacterium sp. nov. isolated from construction timber.</title>
        <authorList>
            <person name="Lin S.-Y."/>
            <person name="Chang C.-T."/>
            <person name="Young C.-C."/>
        </authorList>
    </citation>
    <scope>NUCLEOTIDE SEQUENCE [LARGE SCALE GENOMIC DNA]</scope>
    <source>
        <strain evidence="4 5">CC-CTC003</strain>
    </source>
</reference>
<sequence length="201" mass="23325">MVLDWLTGKDIPQFWKQYLAHFDKEEQNGPKRYIVFDTETTGLDWKDDVILSIGAISVINDEIKVGDFFEAFLKQDVFNPENAILTGILKEGKEEKIIEAEAIIRFLDFIKDAILVGHNINFDVEMINQALKRLNLGKLKNVMLDVDVMYQKFKNLPEDKHHNLDELCDIFKIKKSDRHTASGDAYIIALLFLKLKRKLKL</sequence>
<keyword evidence="4" id="KW-0269">Exonuclease</keyword>
<proteinExistence type="predicted"/>
<dbReference type="SUPFAM" id="SSF53098">
    <property type="entry name" value="Ribonuclease H-like"/>
    <property type="match status" value="1"/>
</dbReference>
<name>A0A4S4A3S3_9FLAO</name>
<organism evidence="4 5">
    <name type="scientific">Flavobacterium supellecticarium</name>
    <dbReference type="NCBI Taxonomy" id="2565924"/>
    <lineage>
        <taxon>Bacteria</taxon>
        <taxon>Pseudomonadati</taxon>
        <taxon>Bacteroidota</taxon>
        <taxon>Flavobacteriia</taxon>
        <taxon>Flavobacteriales</taxon>
        <taxon>Flavobacteriaceae</taxon>
        <taxon>Flavobacterium</taxon>
    </lineage>
</organism>
<dbReference type="GO" id="GO:0003677">
    <property type="term" value="F:DNA binding"/>
    <property type="evidence" value="ECO:0007669"/>
    <property type="project" value="InterPro"/>
</dbReference>
<feature type="domain" description="Exonuclease" evidence="3">
    <location>
        <begin position="32"/>
        <end position="201"/>
    </location>
</feature>
<dbReference type="EMBL" id="SSNZ01000001">
    <property type="protein sequence ID" value="THF52923.1"/>
    <property type="molecule type" value="Genomic_DNA"/>
</dbReference>
<evidence type="ECO:0000256" key="2">
    <source>
        <dbReference type="ARBA" id="ARBA00026073"/>
    </source>
</evidence>
<dbReference type="InterPro" id="IPR012337">
    <property type="entry name" value="RNaseH-like_sf"/>
</dbReference>
<keyword evidence="4" id="KW-0540">Nuclease</keyword>
<dbReference type="Gene3D" id="3.30.420.10">
    <property type="entry name" value="Ribonuclease H-like superfamily/Ribonuclease H"/>
    <property type="match status" value="1"/>
</dbReference>
<dbReference type="FunFam" id="3.30.420.10:FF:000045">
    <property type="entry name" value="3'-5' exonuclease DinG"/>
    <property type="match status" value="1"/>
</dbReference>
<dbReference type="CDD" id="cd06127">
    <property type="entry name" value="DEDDh"/>
    <property type="match status" value="1"/>
</dbReference>
<keyword evidence="5" id="KW-1185">Reference proteome</keyword>
<evidence type="ECO:0000313" key="5">
    <source>
        <dbReference type="Proteomes" id="UP000307507"/>
    </source>
</evidence>
<dbReference type="Proteomes" id="UP000307507">
    <property type="component" value="Unassembled WGS sequence"/>
</dbReference>
<accession>A0A4S4A3S3</accession>
<evidence type="ECO:0000256" key="1">
    <source>
        <dbReference type="ARBA" id="ARBA00025483"/>
    </source>
</evidence>
<dbReference type="InterPro" id="IPR013520">
    <property type="entry name" value="Ribonucl_H"/>
</dbReference>
<gene>
    <name evidence="4" type="ORF">E6C50_01575</name>
</gene>
<dbReference type="OrthoDB" id="9803913at2"/>
<evidence type="ECO:0000259" key="3">
    <source>
        <dbReference type="SMART" id="SM00479"/>
    </source>
</evidence>
<protein>
    <submittedName>
        <fullName evidence="4">3'-5' exonuclease</fullName>
    </submittedName>
</protein>
<dbReference type="GO" id="GO:0045004">
    <property type="term" value="P:DNA replication proofreading"/>
    <property type="evidence" value="ECO:0007669"/>
    <property type="project" value="TreeGrafter"/>
</dbReference>